<accession>A0A1B6JVT0</accession>
<dbReference type="EMBL" id="GECU01004424">
    <property type="protein sequence ID" value="JAT03283.1"/>
    <property type="molecule type" value="Transcribed_RNA"/>
</dbReference>
<feature type="region of interest" description="Disordered" evidence="1">
    <location>
        <begin position="64"/>
        <end position="103"/>
    </location>
</feature>
<dbReference type="AlphaFoldDB" id="A0A1B6JVT0"/>
<feature type="region of interest" description="Disordered" evidence="1">
    <location>
        <begin position="25"/>
        <end position="48"/>
    </location>
</feature>
<reference evidence="2" key="1">
    <citation type="submission" date="2015-11" db="EMBL/GenBank/DDBJ databases">
        <title>De novo transcriptome assembly of four potential Pierce s Disease insect vectors from Arizona vineyards.</title>
        <authorList>
            <person name="Tassone E.E."/>
        </authorList>
    </citation>
    <scope>NUCLEOTIDE SEQUENCE</scope>
</reference>
<organism evidence="2">
    <name type="scientific">Homalodisca liturata</name>
    <dbReference type="NCBI Taxonomy" id="320908"/>
    <lineage>
        <taxon>Eukaryota</taxon>
        <taxon>Metazoa</taxon>
        <taxon>Ecdysozoa</taxon>
        <taxon>Arthropoda</taxon>
        <taxon>Hexapoda</taxon>
        <taxon>Insecta</taxon>
        <taxon>Pterygota</taxon>
        <taxon>Neoptera</taxon>
        <taxon>Paraneoptera</taxon>
        <taxon>Hemiptera</taxon>
        <taxon>Auchenorrhyncha</taxon>
        <taxon>Membracoidea</taxon>
        <taxon>Cicadellidae</taxon>
        <taxon>Cicadellinae</taxon>
        <taxon>Proconiini</taxon>
        <taxon>Homalodisca</taxon>
    </lineage>
</organism>
<proteinExistence type="predicted"/>
<protein>
    <submittedName>
        <fullName evidence="2">Uncharacterized protein</fullName>
    </submittedName>
</protein>
<name>A0A1B6JVT0_9HEMI</name>
<sequence>MSPNKNRRSEAIPIKKSLLRFPLRTSLTPRVHTPTKLKSPKATSPAFKRLCDSPKTLAAKITSAAVSNASDNSTKSPLRARIASSPIAPQNHSPSDHKDDVMRRICQMYSLH</sequence>
<feature type="compositionally biased region" description="Basic and acidic residues" evidence="1">
    <location>
        <begin position="94"/>
        <end position="103"/>
    </location>
</feature>
<evidence type="ECO:0000256" key="1">
    <source>
        <dbReference type="SAM" id="MobiDB-lite"/>
    </source>
</evidence>
<evidence type="ECO:0000313" key="2">
    <source>
        <dbReference type="EMBL" id="JAT03283.1"/>
    </source>
</evidence>
<feature type="compositionally biased region" description="Polar residues" evidence="1">
    <location>
        <begin position="64"/>
        <end position="76"/>
    </location>
</feature>
<gene>
    <name evidence="2" type="ORF">g.23233</name>
</gene>